<evidence type="ECO:0000259" key="1">
    <source>
        <dbReference type="Pfam" id="PF01582"/>
    </source>
</evidence>
<keyword evidence="3" id="KW-1185">Reference proteome</keyword>
<dbReference type="InterPro" id="IPR035897">
    <property type="entry name" value="Toll_tir_struct_dom_sf"/>
</dbReference>
<dbReference type="Gene3D" id="3.40.50.10140">
    <property type="entry name" value="Toll/interleukin-1 receptor homology (TIR) domain"/>
    <property type="match status" value="1"/>
</dbReference>
<comment type="caution">
    <text evidence="2">The sequence shown here is derived from an EMBL/GenBank/DDBJ whole genome shotgun (WGS) entry which is preliminary data.</text>
</comment>
<evidence type="ECO:0000313" key="2">
    <source>
        <dbReference type="EMBL" id="KAK9200038.1"/>
    </source>
</evidence>
<dbReference type="GO" id="GO:0007165">
    <property type="term" value="P:signal transduction"/>
    <property type="evidence" value="ECO:0007669"/>
    <property type="project" value="InterPro"/>
</dbReference>
<dbReference type="SUPFAM" id="SSF52200">
    <property type="entry name" value="Toll/Interleukin receptor TIR domain"/>
    <property type="match status" value="1"/>
</dbReference>
<dbReference type="Pfam" id="PF01582">
    <property type="entry name" value="TIR"/>
    <property type="match status" value="1"/>
</dbReference>
<organism evidence="2 3">
    <name type="scientific">Citrus x changshan-huyou</name>
    <dbReference type="NCBI Taxonomy" id="2935761"/>
    <lineage>
        <taxon>Eukaryota</taxon>
        <taxon>Viridiplantae</taxon>
        <taxon>Streptophyta</taxon>
        <taxon>Embryophyta</taxon>
        <taxon>Tracheophyta</taxon>
        <taxon>Spermatophyta</taxon>
        <taxon>Magnoliopsida</taxon>
        <taxon>eudicotyledons</taxon>
        <taxon>Gunneridae</taxon>
        <taxon>Pentapetalae</taxon>
        <taxon>rosids</taxon>
        <taxon>malvids</taxon>
        <taxon>Sapindales</taxon>
        <taxon>Rutaceae</taxon>
        <taxon>Aurantioideae</taxon>
        <taxon>Citrus</taxon>
    </lineage>
</organism>
<protein>
    <recommendedName>
        <fullName evidence="1">TIR domain-containing protein</fullName>
    </recommendedName>
</protein>
<dbReference type="InterPro" id="IPR044974">
    <property type="entry name" value="Disease_R_plants"/>
</dbReference>
<dbReference type="PANTHER" id="PTHR11017">
    <property type="entry name" value="LEUCINE-RICH REPEAT-CONTAINING PROTEIN"/>
    <property type="match status" value="1"/>
</dbReference>
<dbReference type="InterPro" id="IPR000157">
    <property type="entry name" value="TIR_dom"/>
</dbReference>
<dbReference type="AlphaFoldDB" id="A0AAP0M9U6"/>
<feature type="domain" description="TIR" evidence="1">
    <location>
        <begin position="7"/>
        <end position="72"/>
    </location>
</feature>
<sequence length="139" mass="16054">MEKSTGQDYASSIRCLTELVKILECNNMVGQMVVPVFFHVDPSDVRNQTGSFKAAFVKHEEQFKKMPEKVQKCRAVSEEELVNKIGGQLDYFIGRFDQFGSRSRITVTTRDKRVVETFRVEKIYTVNGSDFHEAFEQFL</sequence>
<dbReference type="EMBL" id="JBCGBO010000005">
    <property type="protein sequence ID" value="KAK9200038.1"/>
    <property type="molecule type" value="Genomic_DNA"/>
</dbReference>
<accession>A0AAP0M9U6</accession>
<proteinExistence type="predicted"/>
<dbReference type="GO" id="GO:0006952">
    <property type="term" value="P:defense response"/>
    <property type="evidence" value="ECO:0007669"/>
    <property type="project" value="InterPro"/>
</dbReference>
<dbReference type="PANTHER" id="PTHR11017:SF479">
    <property type="entry name" value="DISEASE RESISTANCE PROTEIN (TIR-NBS-LRR CLASS) FAMILY"/>
    <property type="match status" value="1"/>
</dbReference>
<dbReference type="Proteomes" id="UP001428341">
    <property type="component" value="Unassembled WGS sequence"/>
</dbReference>
<evidence type="ECO:0000313" key="3">
    <source>
        <dbReference type="Proteomes" id="UP001428341"/>
    </source>
</evidence>
<name>A0AAP0M9U6_9ROSI</name>
<reference evidence="2 3" key="1">
    <citation type="submission" date="2024-05" db="EMBL/GenBank/DDBJ databases">
        <title>Haplotype-resolved chromosome-level genome assembly of Huyou (Citrus changshanensis).</title>
        <authorList>
            <person name="Miao C."/>
            <person name="Chen W."/>
            <person name="Wu Y."/>
            <person name="Wang L."/>
            <person name="Zhao S."/>
            <person name="Grierson D."/>
            <person name="Xu C."/>
            <person name="Chen K."/>
        </authorList>
    </citation>
    <scope>NUCLEOTIDE SEQUENCE [LARGE SCALE GENOMIC DNA]</scope>
    <source>
        <strain evidence="2">01-14</strain>
        <tissue evidence="2">Leaf</tissue>
    </source>
</reference>
<gene>
    <name evidence="2" type="ORF">WN944_015233</name>
</gene>